<sequence>MIYAKNRTNSYEYLVRLDGIKNKFQGWRNQIEKNRKRFSRPERRRKYAEVIEKEKAEIAELDENFTSLVCYKCGARTKILFDDRACKTCTSLDE</sequence>
<gene>
    <name evidence="1" type="ORF">FLL45_01470</name>
</gene>
<comment type="caution">
    <text evidence="1">The sequence shown here is derived from an EMBL/GenBank/DDBJ whole genome shotgun (WGS) entry which is preliminary data.</text>
</comment>
<accession>A0A545THJ1</accession>
<dbReference type="AlphaFoldDB" id="A0A545THJ1"/>
<reference evidence="1 2" key="1">
    <citation type="submission" date="2019-06" db="EMBL/GenBank/DDBJ databases">
        <title>Draft genome of Aliikangiella marina GYP-15.</title>
        <authorList>
            <person name="Wang G."/>
        </authorList>
    </citation>
    <scope>NUCLEOTIDE SEQUENCE [LARGE SCALE GENOMIC DNA]</scope>
    <source>
        <strain evidence="1 2">GYP-15</strain>
    </source>
</reference>
<evidence type="ECO:0000313" key="1">
    <source>
        <dbReference type="EMBL" id="TQV76656.1"/>
    </source>
</evidence>
<dbReference type="RefSeq" id="WP_142888016.1">
    <property type="nucleotide sequence ID" value="NZ_VIKR01000001.1"/>
</dbReference>
<name>A0A545THJ1_9GAMM</name>
<keyword evidence="2" id="KW-1185">Reference proteome</keyword>
<protein>
    <submittedName>
        <fullName evidence="1">Uncharacterized protein</fullName>
    </submittedName>
</protein>
<proteinExistence type="predicted"/>
<organism evidence="1 2">
    <name type="scientific">Aliikangiella marina</name>
    <dbReference type="NCBI Taxonomy" id="1712262"/>
    <lineage>
        <taxon>Bacteria</taxon>
        <taxon>Pseudomonadati</taxon>
        <taxon>Pseudomonadota</taxon>
        <taxon>Gammaproteobacteria</taxon>
        <taxon>Oceanospirillales</taxon>
        <taxon>Pleioneaceae</taxon>
        <taxon>Aliikangiella</taxon>
    </lineage>
</organism>
<dbReference type="Proteomes" id="UP000317839">
    <property type="component" value="Unassembled WGS sequence"/>
</dbReference>
<evidence type="ECO:0000313" key="2">
    <source>
        <dbReference type="Proteomes" id="UP000317839"/>
    </source>
</evidence>
<dbReference type="EMBL" id="VIKR01000001">
    <property type="protein sequence ID" value="TQV76656.1"/>
    <property type="molecule type" value="Genomic_DNA"/>
</dbReference>